<dbReference type="OrthoDB" id="9811902at2"/>
<dbReference type="PANTHER" id="PTHR45947:SF3">
    <property type="entry name" value="SULFOQUINOVOSYL TRANSFERASE SQD2"/>
    <property type="match status" value="1"/>
</dbReference>
<evidence type="ECO:0000313" key="3">
    <source>
        <dbReference type="EMBL" id="PYZ96007.1"/>
    </source>
</evidence>
<keyword evidence="4" id="KW-1185">Reference proteome</keyword>
<keyword evidence="3" id="KW-0808">Transferase</keyword>
<organism evidence="3 4">
    <name type="scientific">Alteribacter lacisalsi</name>
    <dbReference type="NCBI Taxonomy" id="2045244"/>
    <lineage>
        <taxon>Bacteria</taxon>
        <taxon>Bacillati</taxon>
        <taxon>Bacillota</taxon>
        <taxon>Bacilli</taxon>
        <taxon>Bacillales</taxon>
        <taxon>Bacillaceae</taxon>
        <taxon>Alteribacter</taxon>
    </lineage>
</organism>
<name>A0A2W0H4B8_9BACI</name>
<dbReference type="CDD" id="cd03794">
    <property type="entry name" value="GT4_WbuB-like"/>
    <property type="match status" value="1"/>
</dbReference>
<evidence type="ECO:0000259" key="2">
    <source>
        <dbReference type="Pfam" id="PF13439"/>
    </source>
</evidence>
<reference evidence="3 4" key="1">
    <citation type="submission" date="2017-10" db="EMBL/GenBank/DDBJ databases">
        <title>Bacillus sp. nov., a halophilic bacterium isolated from a Yangshapao Lake.</title>
        <authorList>
            <person name="Wang H."/>
        </authorList>
    </citation>
    <scope>NUCLEOTIDE SEQUENCE [LARGE SCALE GENOMIC DNA]</scope>
    <source>
        <strain evidence="3 4">YSP-3</strain>
    </source>
</reference>
<dbReference type="InterPro" id="IPR028098">
    <property type="entry name" value="Glyco_trans_4-like_N"/>
</dbReference>
<dbReference type="SUPFAM" id="SSF53756">
    <property type="entry name" value="UDP-Glycosyltransferase/glycogen phosphorylase"/>
    <property type="match status" value="1"/>
</dbReference>
<gene>
    <name evidence="3" type="ORF">CR205_16685</name>
</gene>
<dbReference type="AlphaFoldDB" id="A0A2W0H4B8"/>
<dbReference type="Pfam" id="PF13439">
    <property type="entry name" value="Glyco_transf_4"/>
    <property type="match status" value="1"/>
</dbReference>
<dbReference type="Gene3D" id="3.40.50.2000">
    <property type="entry name" value="Glycogen Phosphorylase B"/>
    <property type="match status" value="2"/>
</dbReference>
<protein>
    <submittedName>
        <fullName evidence="3">Glycosyltransferase WbuB</fullName>
    </submittedName>
</protein>
<dbReference type="EMBL" id="PDOF01000003">
    <property type="protein sequence ID" value="PYZ96007.1"/>
    <property type="molecule type" value="Genomic_DNA"/>
</dbReference>
<dbReference type="GO" id="GO:0016758">
    <property type="term" value="F:hexosyltransferase activity"/>
    <property type="evidence" value="ECO:0007669"/>
    <property type="project" value="TreeGrafter"/>
</dbReference>
<feature type="domain" description="Glycosyl transferase family 1" evidence="1">
    <location>
        <begin position="223"/>
        <end position="386"/>
    </location>
</feature>
<dbReference type="InterPro" id="IPR050194">
    <property type="entry name" value="Glycosyltransferase_grp1"/>
</dbReference>
<evidence type="ECO:0000259" key="1">
    <source>
        <dbReference type="Pfam" id="PF00534"/>
    </source>
</evidence>
<comment type="caution">
    <text evidence="3">The sequence shown here is derived from an EMBL/GenBank/DDBJ whole genome shotgun (WGS) entry which is preliminary data.</text>
</comment>
<evidence type="ECO:0000313" key="4">
    <source>
        <dbReference type="Proteomes" id="UP000248066"/>
    </source>
</evidence>
<dbReference type="PANTHER" id="PTHR45947">
    <property type="entry name" value="SULFOQUINOVOSYL TRANSFERASE SQD2"/>
    <property type="match status" value="1"/>
</dbReference>
<proteinExistence type="predicted"/>
<feature type="domain" description="Glycosyltransferase subfamily 4-like N-terminal" evidence="2">
    <location>
        <begin position="25"/>
        <end position="202"/>
    </location>
</feature>
<dbReference type="Proteomes" id="UP000248066">
    <property type="component" value="Unassembled WGS sequence"/>
</dbReference>
<accession>A0A2W0H4B8</accession>
<dbReference type="Pfam" id="PF00534">
    <property type="entry name" value="Glycos_transf_1"/>
    <property type="match status" value="1"/>
</dbReference>
<dbReference type="InterPro" id="IPR001296">
    <property type="entry name" value="Glyco_trans_1"/>
</dbReference>
<sequence length="417" mass="48252">MGGRRVKKHILVISQYFYPEQFRINDMCEEWVERGYKVTVVTGIPNYPHGKFFKGYNFFKRRKENYKGMEIIRLPIIPRGNNSLFLAMNYLSFVISGYLWKLFTRVKADHVFIFEVSPMTQALPGVWYAKKRNIPCYLYVQDLWPENVEIVTGITNRKIIGPIEKMVNYIYRNCDRIFATSKSFVRSIQQRGVPDHKIEFWPQYAEDFYEKLESTSISEIPDDNAFNVIFAGNIGNAQGLDILPKTAEILKQKKRNIRFNVVGDGRYKNELISEVEKRNVREMFNFIPRQPATRIPEFMAASDAAFLCLTNNRLFEMTIPAKLQSYMACGAPIIASADGEVKRIINESESGFCSEAGNAESLAENLLRIAELNDADLNQLGHNAKRYYDSNFNKEKLLDHMDQKFNEELKLGGEKIV</sequence>